<evidence type="ECO:0000313" key="3">
    <source>
        <dbReference type="Proteomes" id="UP001163687"/>
    </source>
</evidence>
<feature type="region of interest" description="Disordered" evidence="1">
    <location>
        <begin position="1"/>
        <end position="21"/>
    </location>
</feature>
<gene>
    <name evidence="2" type="ORF">caldi_03220</name>
</gene>
<proteinExistence type="predicted"/>
<sequence length="72" mass="7410">MAGLARELPVRRHGASPHQDATCRAVPRNQVGAGAGGYDALTGYRSRPKAPGATARGLVVASETLTVRRAGT</sequence>
<protein>
    <submittedName>
        <fullName evidence="2">Uncharacterized protein</fullName>
    </submittedName>
</protein>
<evidence type="ECO:0000256" key="1">
    <source>
        <dbReference type="SAM" id="MobiDB-lite"/>
    </source>
</evidence>
<organism evidence="2 3">
    <name type="scientific">Caldinitratiruptor microaerophilus</name>
    <dbReference type="NCBI Taxonomy" id="671077"/>
    <lineage>
        <taxon>Bacteria</taxon>
        <taxon>Bacillati</taxon>
        <taxon>Bacillota</taxon>
        <taxon>Clostridia</taxon>
        <taxon>Eubacteriales</taxon>
        <taxon>Symbiobacteriaceae</taxon>
        <taxon>Caldinitratiruptor</taxon>
    </lineage>
</organism>
<dbReference type="KEGG" id="cmic:caldi_03220"/>
<dbReference type="AlphaFoldDB" id="A0AA35CKK4"/>
<evidence type="ECO:0000313" key="2">
    <source>
        <dbReference type="EMBL" id="BDG59232.1"/>
    </source>
</evidence>
<dbReference type="Proteomes" id="UP001163687">
    <property type="component" value="Chromosome"/>
</dbReference>
<reference evidence="2" key="1">
    <citation type="submission" date="2022-03" db="EMBL/GenBank/DDBJ databases">
        <title>Complete genome sequence of Caldinitratiruptor microaerophilus.</title>
        <authorList>
            <person name="Mukaiyama R."/>
            <person name="Nishiyama T."/>
            <person name="Ueda K."/>
        </authorList>
    </citation>
    <scope>NUCLEOTIDE SEQUENCE</scope>
    <source>
        <strain evidence="2">JCM 16183</strain>
    </source>
</reference>
<dbReference type="EMBL" id="AP025628">
    <property type="protein sequence ID" value="BDG59232.1"/>
    <property type="molecule type" value="Genomic_DNA"/>
</dbReference>
<name>A0AA35CKK4_9FIRM</name>
<keyword evidence="3" id="KW-1185">Reference proteome</keyword>
<accession>A0AA35CKK4</accession>